<dbReference type="Gene3D" id="2.60.40.10">
    <property type="entry name" value="Immunoglobulins"/>
    <property type="match status" value="4"/>
</dbReference>
<proteinExistence type="predicted"/>
<dbReference type="EMBL" id="NCKV01016253">
    <property type="protein sequence ID" value="RWS20660.1"/>
    <property type="molecule type" value="Genomic_DNA"/>
</dbReference>
<keyword evidence="2" id="KW-0677">Repeat</keyword>
<dbReference type="Pfam" id="PF13895">
    <property type="entry name" value="Ig_2"/>
    <property type="match status" value="1"/>
</dbReference>
<sequence length="377" mass="42302">MKSFFECFCIFNFILIPLNVTANVAPLIAPVSSNRLFDEGTDNSILCGLEKGSQPVNFEWLKNGYPLSKSTTNIHVTDSMIGSLLHFKNIGTENEGNYTCVVRNNFGSDKISIMINVKVAPKWLIEPKDIVVVKGSDLNLECDAIASPKAVIFWRRVNTHFENDKKVFNVKSVNESFNGEYECVVSTKDGEVLKKKINVTVCVPAKFEEKHKTMHAKRGENAKLPCDAIGDKPLTVSWTKDDKSLARRGNENFEIIDHVTDRGMVSELVIESVQRSDNAEYKCTAENEFGSDNRKIILVVIEVPSPPTNLKVKESWSRSASISWSAPFDGHSSIIRYKIQYWSVKTSARKLHEITTTSIQTTVLIDDLKPGQTYEVT</sequence>
<keyword evidence="3" id="KW-1015">Disulfide bond</keyword>
<dbReference type="SMART" id="SM00408">
    <property type="entry name" value="IGc2"/>
    <property type="match status" value="3"/>
</dbReference>
<dbReference type="OrthoDB" id="5982258at2759"/>
<dbReference type="Proteomes" id="UP000288716">
    <property type="component" value="Unassembled WGS sequence"/>
</dbReference>
<feature type="signal peptide" evidence="5">
    <location>
        <begin position="1"/>
        <end position="22"/>
    </location>
</feature>
<dbReference type="STRING" id="299467.A0A443RZG5"/>
<dbReference type="PANTHER" id="PTHR45080:SF8">
    <property type="entry name" value="IG-LIKE DOMAIN-CONTAINING PROTEIN"/>
    <property type="match status" value="1"/>
</dbReference>
<dbReference type="VEuPathDB" id="VectorBase:LDEU011380"/>
<dbReference type="InterPro" id="IPR036179">
    <property type="entry name" value="Ig-like_dom_sf"/>
</dbReference>
<feature type="domain" description="Ig-like" evidence="6">
    <location>
        <begin position="121"/>
        <end position="200"/>
    </location>
</feature>
<dbReference type="SUPFAM" id="SSF48726">
    <property type="entry name" value="Immunoglobulin"/>
    <property type="match status" value="3"/>
</dbReference>
<dbReference type="CDD" id="cd00063">
    <property type="entry name" value="FN3"/>
    <property type="match status" value="1"/>
</dbReference>
<evidence type="ECO:0000313" key="8">
    <source>
        <dbReference type="EMBL" id="RWS20660.1"/>
    </source>
</evidence>
<dbReference type="InterPro" id="IPR003961">
    <property type="entry name" value="FN3_dom"/>
</dbReference>
<feature type="domain" description="Fibronectin type-III" evidence="7">
    <location>
        <begin position="306"/>
        <end position="377"/>
    </location>
</feature>
<organism evidence="8 9">
    <name type="scientific">Leptotrombidium deliense</name>
    <dbReference type="NCBI Taxonomy" id="299467"/>
    <lineage>
        <taxon>Eukaryota</taxon>
        <taxon>Metazoa</taxon>
        <taxon>Ecdysozoa</taxon>
        <taxon>Arthropoda</taxon>
        <taxon>Chelicerata</taxon>
        <taxon>Arachnida</taxon>
        <taxon>Acari</taxon>
        <taxon>Acariformes</taxon>
        <taxon>Trombidiformes</taxon>
        <taxon>Prostigmata</taxon>
        <taxon>Anystina</taxon>
        <taxon>Parasitengona</taxon>
        <taxon>Trombiculoidea</taxon>
        <taxon>Trombiculidae</taxon>
        <taxon>Leptotrombidium</taxon>
    </lineage>
</organism>
<feature type="domain" description="Ig-like" evidence="6">
    <location>
        <begin position="26"/>
        <end position="116"/>
    </location>
</feature>
<dbReference type="InterPro" id="IPR036116">
    <property type="entry name" value="FN3_sf"/>
</dbReference>
<dbReference type="PANTHER" id="PTHR45080">
    <property type="entry name" value="CONTACTIN 5"/>
    <property type="match status" value="1"/>
</dbReference>
<dbReference type="GO" id="GO:0050808">
    <property type="term" value="P:synapse organization"/>
    <property type="evidence" value="ECO:0007669"/>
    <property type="project" value="TreeGrafter"/>
</dbReference>
<dbReference type="InterPro" id="IPR003599">
    <property type="entry name" value="Ig_sub"/>
</dbReference>
<dbReference type="InterPro" id="IPR013783">
    <property type="entry name" value="Ig-like_fold"/>
</dbReference>
<feature type="non-terminal residue" evidence="8">
    <location>
        <position position="377"/>
    </location>
</feature>
<dbReference type="InterPro" id="IPR007110">
    <property type="entry name" value="Ig-like_dom"/>
</dbReference>
<gene>
    <name evidence="8" type="ORF">B4U80_06455</name>
</gene>
<evidence type="ECO:0000256" key="2">
    <source>
        <dbReference type="ARBA" id="ARBA00022737"/>
    </source>
</evidence>
<dbReference type="CDD" id="cd00096">
    <property type="entry name" value="Ig"/>
    <property type="match status" value="1"/>
</dbReference>
<dbReference type="GO" id="GO:0008046">
    <property type="term" value="F:axon guidance receptor activity"/>
    <property type="evidence" value="ECO:0007669"/>
    <property type="project" value="TreeGrafter"/>
</dbReference>
<feature type="chain" id="PRO_5019081574" evidence="5">
    <location>
        <begin position="23"/>
        <end position="377"/>
    </location>
</feature>
<evidence type="ECO:0000256" key="4">
    <source>
        <dbReference type="ARBA" id="ARBA00023319"/>
    </source>
</evidence>
<keyword evidence="9" id="KW-1185">Reference proteome</keyword>
<evidence type="ECO:0000256" key="1">
    <source>
        <dbReference type="ARBA" id="ARBA00022729"/>
    </source>
</evidence>
<evidence type="ECO:0000259" key="7">
    <source>
        <dbReference type="PROSITE" id="PS50853"/>
    </source>
</evidence>
<dbReference type="FunFam" id="2.60.40.10:FF:000333">
    <property type="entry name" value="Down syndrome cell adhesion molecule"/>
    <property type="match status" value="1"/>
</dbReference>
<dbReference type="Pfam" id="PF00041">
    <property type="entry name" value="fn3"/>
    <property type="match status" value="1"/>
</dbReference>
<protein>
    <submittedName>
        <fullName evidence="8">Hemicentin-1-like protein</fullName>
    </submittedName>
</protein>
<dbReference type="Pfam" id="PF07679">
    <property type="entry name" value="I-set"/>
    <property type="match status" value="2"/>
</dbReference>
<dbReference type="SMART" id="SM00409">
    <property type="entry name" value="IG"/>
    <property type="match status" value="3"/>
</dbReference>
<dbReference type="InterPro" id="IPR013098">
    <property type="entry name" value="Ig_I-set"/>
</dbReference>
<reference evidence="8 9" key="1">
    <citation type="journal article" date="2018" name="Gigascience">
        <title>Genomes of trombidid mites reveal novel predicted allergens and laterally-transferred genes associated with secondary metabolism.</title>
        <authorList>
            <person name="Dong X."/>
            <person name="Chaisiri K."/>
            <person name="Xia D."/>
            <person name="Armstrong S.D."/>
            <person name="Fang Y."/>
            <person name="Donnelly M.J."/>
            <person name="Kadowaki T."/>
            <person name="McGarry J.W."/>
            <person name="Darby A.C."/>
            <person name="Makepeace B.L."/>
        </authorList>
    </citation>
    <scope>NUCLEOTIDE SEQUENCE [LARGE SCALE GENOMIC DNA]</scope>
    <source>
        <strain evidence="8">UoL-UT</strain>
    </source>
</reference>
<dbReference type="GO" id="GO:0007156">
    <property type="term" value="P:homophilic cell adhesion via plasma membrane adhesion molecules"/>
    <property type="evidence" value="ECO:0007669"/>
    <property type="project" value="TreeGrafter"/>
</dbReference>
<dbReference type="GO" id="GO:0005886">
    <property type="term" value="C:plasma membrane"/>
    <property type="evidence" value="ECO:0007669"/>
    <property type="project" value="TreeGrafter"/>
</dbReference>
<dbReference type="InterPro" id="IPR003598">
    <property type="entry name" value="Ig_sub2"/>
</dbReference>
<dbReference type="SUPFAM" id="SSF49265">
    <property type="entry name" value="Fibronectin type III"/>
    <property type="match status" value="1"/>
</dbReference>
<dbReference type="InterPro" id="IPR050958">
    <property type="entry name" value="Cell_Adh-Cytoskel_Orgn"/>
</dbReference>
<keyword evidence="1 5" id="KW-0732">Signal</keyword>
<keyword evidence="4" id="KW-0393">Immunoglobulin domain</keyword>
<dbReference type="PROSITE" id="PS50835">
    <property type="entry name" value="IG_LIKE"/>
    <property type="match status" value="3"/>
</dbReference>
<dbReference type="GO" id="GO:0030424">
    <property type="term" value="C:axon"/>
    <property type="evidence" value="ECO:0007669"/>
    <property type="project" value="TreeGrafter"/>
</dbReference>
<accession>A0A443RZG5</accession>
<evidence type="ECO:0000256" key="3">
    <source>
        <dbReference type="ARBA" id="ARBA00023157"/>
    </source>
</evidence>
<dbReference type="PROSITE" id="PS50853">
    <property type="entry name" value="FN3"/>
    <property type="match status" value="1"/>
</dbReference>
<evidence type="ECO:0000313" key="9">
    <source>
        <dbReference type="Proteomes" id="UP000288716"/>
    </source>
</evidence>
<evidence type="ECO:0000259" key="6">
    <source>
        <dbReference type="PROSITE" id="PS50835"/>
    </source>
</evidence>
<dbReference type="FunFam" id="2.60.40.10:FF:000719">
    <property type="entry name" value="nephrin isoform X1"/>
    <property type="match status" value="1"/>
</dbReference>
<name>A0A443RZG5_9ACAR</name>
<evidence type="ECO:0000256" key="5">
    <source>
        <dbReference type="SAM" id="SignalP"/>
    </source>
</evidence>
<dbReference type="AlphaFoldDB" id="A0A443RZG5"/>
<dbReference type="GO" id="GO:0043025">
    <property type="term" value="C:neuronal cell body"/>
    <property type="evidence" value="ECO:0007669"/>
    <property type="project" value="TreeGrafter"/>
</dbReference>
<comment type="caution">
    <text evidence="8">The sequence shown here is derived from an EMBL/GenBank/DDBJ whole genome shotgun (WGS) entry which is preliminary data.</text>
</comment>
<feature type="domain" description="Ig-like" evidence="6">
    <location>
        <begin position="204"/>
        <end position="297"/>
    </location>
</feature>